<reference evidence="2" key="1">
    <citation type="submission" date="2023-03" db="EMBL/GenBank/DDBJ databases">
        <title>Massive genome expansion in bonnet fungi (Mycena s.s.) driven by repeated elements and novel gene families across ecological guilds.</title>
        <authorList>
            <consortium name="Lawrence Berkeley National Laboratory"/>
            <person name="Harder C.B."/>
            <person name="Miyauchi S."/>
            <person name="Viragh M."/>
            <person name="Kuo A."/>
            <person name="Thoen E."/>
            <person name="Andreopoulos B."/>
            <person name="Lu D."/>
            <person name="Skrede I."/>
            <person name="Drula E."/>
            <person name="Henrissat B."/>
            <person name="Morin E."/>
            <person name="Kohler A."/>
            <person name="Barry K."/>
            <person name="LaButti K."/>
            <person name="Morin E."/>
            <person name="Salamov A."/>
            <person name="Lipzen A."/>
            <person name="Mereny Z."/>
            <person name="Hegedus B."/>
            <person name="Baldrian P."/>
            <person name="Stursova M."/>
            <person name="Weitz H."/>
            <person name="Taylor A."/>
            <person name="Grigoriev I.V."/>
            <person name="Nagy L.G."/>
            <person name="Martin F."/>
            <person name="Kauserud H."/>
        </authorList>
    </citation>
    <scope>NUCLEOTIDE SEQUENCE</scope>
    <source>
        <strain evidence="2">CBHHK173m</strain>
    </source>
</reference>
<evidence type="ECO:0000256" key="1">
    <source>
        <dbReference type="SAM" id="MobiDB-lite"/>
    </source>
</evidence>
<protein>
    <submittedName>
        <fullName evidence="2">Uncharacterized protein</fullName>
    </submittedName>
</protein>
<sequence>MSNHPVTIPTPDAPFISLYPTHRITAKFDQLEAMLEHDYRLSESPRTRPIRGLTSRRLLALGHEWADLTRYSEMDMKALRDYDLVLLAQSQGAGVYPWVPTHPIVAPPAPEQREALLQQLKPKIQKWDARCAAEEAWRCVDEESGNPSACQSKDGVHTQCALVAVTESTQKDRSAKDGACVAGRQRRKGSPTDDAKPSAVTAPENPRKRRLQGLSSTSQKKQCLVHEMEKGRSTFYSPDHLMLSLRIHL</sequence>
<organism evidence="2 3">
    <name type="scientific">Mycena belliarum</name>
    <dbReference type="NCBI Taxonomy" id="1033014"/>
    <lineage>
        <taxon>Eukaryota</taxon>
        <taxon>Fungi</taxon>
        <taxon>Dikarya</taxon>
        <taxon>Basidiomycota</taxon>
        <taxon>Agaricomycotina</taxon>
        <taxon>Agaricomycetes</taxon>
        <taxon>Agaricomycetidae</taxon>
        <taxon>Agaricales</taxon>
        <taxon>Marasmiineae</taxon>
        <taxon>Mycenaceae</taxon>
        <taxon>Mycena</taxon>
    </lineage>
</organism>
<dbReference type="Proteomes" id="UP001222325">
    <property type="component" value="Unassembled WGS sequence"/>
</dbReference>
<name>A0AAD6XGK8_9AGAR</name>
<gene>
    <name evidence="2" type="ORF">B0H15DRAFT_1026205</name>
</gene>
<evidence type="ECO:0000313" key="2">
    <source>
        <dbReference type="EMBL" id="KAJ7077435.1"/>
    </source>
</evidence>
<comment type="caution">
    <text evidence="2">The sequence shown here is derived from an EMBL/GenBank/DDBJ whole genome shotgun (WGS) entry which is preliminary data.</text>
</comment>
<feature type="region of interest" description="Disordered" evidence="1">
    <location>
        <begin position="173"/>
        <end position="222"/>
    </location>
</feature>
<keyword evidence="3" id="KW-1185">Reference proteome</keyword>
<dbReference type="EMBL" id="JARJCN010000073">
    <property type="protein sequence ID" value="KAJ7077435.1"/>
    <property type="molecule type" value="Genomic_DNA"/>
</dbReference>
<evidence type="ECO:0000313" key="3">
    <source>
        <dbReference type="Proteomes" id="UP001222325"/>
    </source>
</evidence>
<dbReference type="AlphaFoldDB" id="A0AAD6XGK8"/>
<accession>A0AAD6XGK8</accession>
<proteinExistence type="predicted"/>